<evidence type="ECO:0000313" key="4">
    <source>
        <dbReference type="EMBL" id="VDN45895.1"/>
    </source>
</evidence>
<dbReference type="PANTHER" id="PTHR40083">
    <property type="entry name" value="UPF0122 PROTEIN CBO2450/CLC_2298"/>
    <property type="match status" value="1"/>
</dbReference>
<sequence>MMMDQVFEKTLLFDFYGELLTERQKQLYQLYNLDDLSLGEISEQLNISRQGVFDALKRCDQQLHHFEDKLQLVHRFIRNKKRAMMVHELIAKLKESHNDGRLTEIEAITQAMMDDM</sequence>
<evidence type="ECO:0000313" key="5">
    <source>
        <dbReference type="Proteomes" id="UP000279029"/>
    </source>
</evidence>
<dbReference type="InterPro" id="IPR007394">
    <property type="entry name" value="UPF0122"/>
</dbReference>
<keyword evidence="5" id="KW-1185">Reference proteome</keyword>
<dbReference type="InterPro" id="IPR036388">
    <property type="entry name" value="WH-like_DNA-bd_sf"/>
</dbReference>
<dbReference type="EMBL" id="LR130778">
    <property type="protein sequence ID" value="VDN45895.1"/>
    <property type="molecule type" value="Genomic_DNA"/>
</dbReference>
<dbReference type="NCBIfam" id="NF045758">
    <property type="entry name" value="YlxM"/>
    <property type="match status" value="1"/>
</dbReference>
<dbReference type="Gene3D" id="1.10.10.10">
    <property type="entry name" value="Winged helix-like DNA-binding domain superfamily/Winged helix DNA-binding domain"/>
    <property type="match status" value="1"/>
</dbReference>
<dbReference type="KEGG" id="cbar:PATL70BA_0057"/>
<dbReference type="Proteomes" id="UP000279029">
    <property type="component" value="Chromosome"/>
</dbReference>
<dbReference type="HAMAP" id="MF_00245">
    <property type="entry name" value="UPF0122"/>
    <property type="match status" value="1"/>
</dbReference>
<accession>A0A3P7NSL8</accession>
<dbReference type="OrthoDB" id="6392at2"/>
<reference evidence="4 5" key="1">
    <citation type="submission" date="2018-09" db="EMBL/GenBank/DDBJ databases">
        <authorList>
            <person name="Postec A."/>
        </authorList>
    </citation>
    <scope>NUCLEOTIDE SEQUENCE [LARGE SCALE GENOMIC DNA]</scope>
    <source>
        <strain evidence="4">70B-A</strain>
    </source>
</reference>
<dbReference type="AlphaFoldDB" id="A0A3P7NSL8"/>
<evidence type="ECO:0000256" key="2">
    <source>
        <dbReference type="ARBA" id="ARBA00024764"/>
    </source>
</evidence>
<dbReference type="InterPro" id="IPR013324">
    <property type="entry name" value="RNA_pol_sigma_r3/r4-like"/>
</dbReference>
<protein>
    <recommendedName>
        <fullName evidence="3">UPF0122 protein PATL70BA_0057</fullName>
    </recommendedName>
</protein>
<name>A0A3P7NSL8_9FIRM</name>
<dbReference type="SUPFAM" id="SSF88659">
    <property type="entry name" value="Sigma3 and sigma4 domains of RNA polymerase sigma factors"/>
    <property type="match status" value="1"/>
</dbReference>
<comment type="function">
    <text evidence="2 3">Might take part in the signal recognition particle (SRP) pathway. This is inferred from the conservation of its genetic proximity to ftsY/ffh. May be a regulatory protein.</text>
</comment>
<gene>
    <name evidence="4" type="ORF">PATL70BA_0057</name>
</gene>
<evidence type="ECO:0000256" key="3">
    <source>
        <dbReference type="HAMAP-Rule" id="MF_00245"/>
    </source>
</evidence>
<dbReference type="PANTHER" id="PTHR40083:SF1">
    <property type="entry name" value="UPF0122 PROTEIN YLXM"/>
    <property type="match status" value="1"/>
</dbReference>
<dbReference type="RefSeq" id="WP_125135488.1">
    <property type="nucleotide sequence ID" value="NZ_LR130778.1"/>
</dbReference>
<dbReference type="InterPro" id="IPR054831">
    <property type="entry name" value="UPF0122_fam_protein"/>
</dbReference>
<comment type="similarity">
    <text evidence="1 3">Belongs to the UPF0122 family.</text>
</comment>
<evidence type="ECO:0000256" key="1">
    <source>
        <dbReference type="ARBA" id="ARBA00008720"/>
    </source>
</evidence>
<proteinExistence type="inferred from homology"/>
<organism evidence="4 5">
    <name type="scientific">Petrocella atlantisensis</name>
    <dbReference type="NCBI Taxonomy" id="2173034"/>
    <lineage>
        <taxon>Bacteria</taxon>
        <taxon>Bacillati</taxon>
        <taxon>Bacillota</taxon>
        <taxon>Clostridia</taxon>
        <taxon>Lachnospirales</taxon>
        <taxon>Vallitaleaceae</taxon>
        <taxon>Petrocella</taxon>
    </lineage>
</organism>
<dbReference type="Pfam" id="PF04297">
    <property type="entry name" value="UPF0122"/>
    <property type="match status" value="1"/>
</dbReference>